<evidence type="ECO:0000256" key="4">
    <source>
        <dbReference type="ARBA" id="ARBA00022475"/>
    </source>
</evidence>
<name>A0ABS6J174_9RHOB</name>
<feature type="transmembrane region" description="Helical" evidence="13">
    <location>
        <begin position="130"/>
        <end position="149"/>
    </location>
</feature>
<evidence type="ECO:0000256" key="3">
    <source>
        <dbReference type="ARBA" id="ARBA00022448"/>
    </source>
</evidence>
<keyword evidence="10" id="KW-0408">Iron</keyword>
<comment type="caution">
    <text evidence="15">The sequence shown here is derived from an EMBL/GenBank/DDBJ whole genome shotgun (WGS) entry which is preliminary data.</text>
</comment>
<evidence type="ECO:0000256" key="1">
    <source>
        <dbReference type="ARBA" id="ARBA00001970"/>
    </source>
</evidence>
<keyword evidence="3" id="KW-0813">Transport</keyword>
<evidence type="ECO:0000256" key="6">
    <source>
        <dbReference type="ARBA" id="ARBA00022692"/>
    </source>
</evidence>
<dbReference type="EMBL" id="JAAATX020000004">
    <property type="protein sequence ID" value="MBU9697508.1"/>
    <property type="molecule type" value="Genomic_DNA"/>
</dbReference>
<feature type="transmembrane region" description="Helical" evidence="13">
    <location>
        <begin position="12"/>
        <end position="31"/>
    </location>
</feature>
<dbReference type="InterPro" id="IPR052168">
    <property type="entry name" value="Cytochrome_b561_oxidase"/>
</dbReference>
<feature type="transmembrane region" description="Helical" evidence="13">
    <location>
        <begin position="96"/>
        <end position="115"/>
    </location>
</feature>
<evidence type="ECO:0000256" key="13">
    <source>
        <dbReference type="SAM" id="Phobius"/>
    </source>
</evidence>
<keyword evidence="16" id="KW-1185">Reference proteome</keyword>
<organism evidence="15 16">
    <name type="scientific">Paragemmobacter amnigenus</name>
    <dbReference type="NCBI Taxonomy" id="2852097"/>
    <lineage>
        <taxon>Bacteria</taxon>
        <taxon>Pseudomonadati</taxon>
        <taxon>Pseudomonadota</taxon>
        <taxon>Alphaproteobacteria</taxon>
        <taxon>Rhodobacterales</taxon>
        <taxon>Paracoccaceae</taxon>
        <taxon>Paragemmobacter</taxon>
    </lineage>
</organism>
<evidence type="ECO:0000313" key="16">
    <source>
        <dbReference type="Proteomes" id="UP000731907"/>
    </source>
</evidence>
<dbReference type="SUPFAM" id="SSF81342">
    <property type="entry name" value="Transmembrane di-heme cytochromes"/>
    <property type="match status" value="1"/>
</dbReference>
<evidence type="ECO:0000256" key="12">
    <source>
        <dbReference type="ARBA" id="ARBA00037975"/>
    </source>
</evidence>
<dbReference type="PANTHER" id="PTHR30529">
    <property type="entry name" value="CYTOCHROME B561"/>
    <property type="match status" value="1"/>
</dbReference>
<keyword evidence="4" id="KW-1003">Cell membrane</keyword>
<dbReference type="Proteomes" id="UP000731907">
    <property type="component" value="Unassembled WGS sequence"/>
</dbReference>
<keyword evidence="7" id="KW-0479">Metal-binding</keyword>
<evidence type="ECO:0000256" key="7">
    <source>
        <dbReference type="ARBA" id="ARBA00022723"/>
    </source>
</evidence>
<accession>A0ABS6J174</accession>
<protein>
    <submittedName>
        <fullName evidence="15">Cytochrome b/b6 domain-containing protein</fullName>
    </submittedName>
</protein>
<keyword evidence="9 13" id="KW-1133">Transmembrane helix</keyword>
<evidence type="ECO:0000256" key="5">
    <source>
        <dbReference type="ARBA" id="ARBA00022617"/>
    </source>
</evidence>
<evidence type="ECO:0000256" key="9">
    <source>
        <dbReference type="ARBA" id="ARBA00022989"/>
    </source>
</evidence>
<keyword evidence="5" id="KW-0349">Heme</keyword>
<keyword evidence="8" id="KW-0249">Electron transport</keyword>
<sequence>MAPKGYSRLQIALHWVVLPLIAVNLVFEDWIETAWEQVEHGGPALYDAGALAHIGVGVAVLVLALWRLGLRLGRGVPDLPAGNPPLMRVAAHLGHWALYAAMIGVPVVGLMAWFGGSEDLAELHELGKPVFILLVAGHVAAAVWHQVVLKDGLMARMKRAG</sequence>
<feature type="domain" description="Cytochrome b561 bacterial/Ni-hydrogenase" evidence="14">
    <location>
        <begin position="6"/>
        <end position="158"/>
    </location>
</feature>
<evidence type="ECO:0000259" key="14">
    <source>
        <dbReference type="Pfam" id="PF01292"/>
    </source>
</evidence>
<reference evidence="15 16" key="1">
    <citation type="submission" date="2021-06" db="EMBL/GenBank/DDBJ databases">
        <title>Rhodobacteraceae bacterium strain HSP-20.</title>
        <authorList>
            <person name="Chen W.-M."/>
        </authorList>
    </citation>
    <scope>NUCLEOTIDE SEQUENCE [LARGE SCALE GENOMIC DNA]</scope>
    <source>
        <strain evidence="15 16">HSP-20</strain>
    </source>
</reference>
<comment type="subcellular location">
    <subcellularLocation>
        <location evidence="2">Cell membrane</location>
        <topology evidence="2">Multi-pass membrane protein</topology>
    </subcellularLocation>
</comment>
<gene>
    <name evidence="15" type="ORF">GU927_006570</name>
</gene>
<evidence type="ECO:0000313" key="15">
    <source>
        <dbReference type="EMBL" id="MBU9697508.1"/>
    </source>
</evidence>
<evidence type="ECO:0000256" key="2">
    <source>
        <dbReference type="ARBA" id="ARBA00004651"/>
    </source>
</evidence>
<comment type="similarity">
    <text evidence="12">Belongs to the cytochrome b561 family.</text>
</comment>
<keyword evidence="11 13" id="KW-0472">Membrane</keyword>
<evidence type="ECO:0000256" key="10">
    <source>
        <dbReference type="ARBA" id="ARBA00023004"/>
    </source>
</evidence>
<dbReference type="InterPro" id="IPR016174">
    <property type="entry name" value="Di-haem_cyt_TM"/>
</dbReference>
<dbReference type="Pfam" id="PF01292">
    <property type="entry name" value="Ni_hydr_CYTB"/>
    <property type="match status" value="1"/>
</dbReference>
<dbReference type="RefSeq" id="WP_161761556.1">
    <property type="nucleotide sequence ID" value="NZ_JAAATX020000004.1"/>
</dbReference>
<proteinExistence type="inferred from homology"/>
<evidence type="ECO:0000256" key="8">
    <source>
        <dbReference type="ARBA" id="ARBA00022982"/>
    </source>
</evidence>
<feature type="transmembrane region" description="Helical" evidence="13">
    <location>
        <begin position="51"/>
        <end position="70"/>
    </location>
</feature>
<dbReference type="InterPro" id="IPR011577">
    <property type="entry name" value="Cyt_b561_bac/Ni-Hgenase"/>
</dbReference>
<dbReference type="PANTHER" id="PTHR30529:SF3">
    <property type="entry name" value="CYTOCHROME B561 HOMOLOG 1"/>
    <property type="match status" value="1"/>
</dbReference>
<comment type="cofactor">
    <cofactor evidence="1">
        <name>heme b</name>
        <dbReference type="ChEBI" id="CHEBI:60344"/>
    </cofactor>
</comment>
<keyword evidence="6 13" id="KW-0812">Transmembrane</keyword>
<evidence type="ECO:0000256" key="11">
    <source>
        <dbReference type="ARBA" id="ARBA00023136"/>
    </source>
</evidence>